<protein>
    <recommendedName>
        <fullName evidence="5">PDZ domain-containing protein</fullName>
    </recommendedName>
</protein>
<dbReference type="SUPFAM" id="SSF50156">
    <property type="entry name" value="PDZ domain-like"/>
    <property type="match status" value="4"/>
</dbReference>
<evidence type="ECO:0000313" key="7">
    <source>
        <dbReference type="Proteomes" id="UP001153269"/>
    </source>
</evidence>
<dbReference type="InterPro" id="IPR036034">
    <property type="entry name" value="PDZ_sf"/>
</dbReference>
<evidence type="ECO:0000259" key="5">
    <source>
        <dbReference type="PROSITE" id="PS50106"/>
    </source>
</evidence>
<dbReference type="Proteomes" id="UP001153269">
    <property type="component" value="Unassembled WGS sequence"/>
</dbReference>
<accession>A0A9N7VF48</accession>
<dbReference type="Gene3D" id="2.30.42.10">
    <property type="match status" value="4"/>
</dbReference>
<dbReference type="InterPro" id="IPR041489">
    <property type="entry name" value="PDZ_6"/>
</dbReference>
<dbReference type="PROSITE" id="PS50106">
    <property type="entry name" value="PDZ"/>
    <property type="match status" value="4"/>
</dbReference>
<feature type="domain" description="PDZ" evidence="5">
    <location>
        <begin position="127"/>
        <end position="202"/>
    </location>
</feature>
<dbReference type="AlphaFoldDB" id="A0A9N7VF48"/>
<organism evidence="6 7">
    <name type="scientific">Pleuronectes platessa</name>
    <name type="common">European plaice</name>
    <dbReference type="NCBI Taxonomy" id="8262"/>
    <lineage>
        <taxon>Eukaryota</taxon>
        <taxon>Metazoa</taxon>
        <taxon>Chordata</taxon>
        <taxon>Craniata</taxon>
        <taxon>Vertebrata</taxon>
        <taxon>Euteleostomi</taxon>
        <taxon>Actinopterygii</taxon>
        <taxon>Neopterygii</taxon>
        <taxon>Teleostei</taxon>
        <taxon>Neoteleostei</taxon>
        <taxon>Acanthomorphata</taxon>
        <taxon>Carangaria</taxon>
        <taxon>Pleuronectiformes</taxon>
        <taxon>Pleuronectoidei</taxon>
        <taxon>Pleuronectidae</taxon>
        <taxon>Pleuronectes</taxon>
    </lineage>
</organism>
<evidence type="ECO:0000256" key="2">
    <source>
        <dbReference type="ARBA" id="ARBA00022475"/>
    </source>
</evidence>
<reference evidence="6" key="1">
    <citation type="submission" date="2020-03" db="EMBL/GenBank/DDBJ databases">
        <authorList>
            <person name="Weist P."/>
        </authorList>
    </citation>
    <scope>NUCLEOTIDE SEQUENCE</scope>
</reference>
<dbReference type="InterPro" id="IPR001478">
    <property type="entry name" value="PDZ"/>
</dbReference>
<evidence type="ECO:0000256" key="1">
    <source>
        <dbReference type="ARBA" id="ARBA00004236"/>
    </source>
</evidence>
<keyword evidence="3" id="KW-0677">Repeat</keyword>
<dbReference type="SMART" id="SM00228">
    <property type="entry name" value="PDZ"/>
    <property type="match status" value="4"/>
</dbReference>
<comment type="caution">
    <text evidence="6">The sequence shown here is derived from an EMBL/GenBank/DDBJ whole genome shotgun (WGS) entry which is preliminary data.</text>
</comment>
<feature type="domain" description="PDZ" evidence="5">
    <location>
        <begin position="222"/>
        <end position="276"/>
    </location>
</feature>
<sequence length="473" mass="51633">MAEYKPKVISLTKRPGQTFGFYLRLEHGEEGHLVRCLDMGGPAELAGMKDGDRIIRVNGTFTDELSHSVVVDLVRNSGASCTFHILNEASFKKGKAEGVNLSKPQSTSVANGVANPAPNPKLCYLLKSGSEYGFSLRSDKSEPGLFMTAVTPGSVADRAGVKANDRLLEVNGETVEDSTHDQAVDKIRLAGANIMFLLADEGTDRYYQSKRMKIEACLATTKDIDRGSPAERSGLKDMDRLVAVDGEDMDSSTHLQVVDKIWQSGKDCCLLVVDKDTDQMYGQGKVSPMLFWEEMKGSNSPPSYTEAINLPATVQQASQVQVKEEELKPKLCRMERTSAGYGFHLKGIQGIHGQYLEVEKGGAADRAGLNDEDVVMEVNGVNVEQSTHEEVVEIIRDSGSSLEMLVAKKSVYHQLTAKGVSITRLLLEETSCAQVHNQESKEEARPETPSGPARERISSVSSSASHNSFDERL</sequence>
<dbReference type="GO" id="GO:0016324">
    <property type="term" value="C:apical plasma membrane"/>
    <property type="evidence" value="ECO:0007669"/>
    <property type="project" value="TreeGrafter"/>
</dbReference>
<comment type="subcellular location">
    <subcellularLocation>
        <location evidence="1">Cell membrane</location>
    </subcellularLocation>
</comment>
<dbReference type="EMBL" id="CADEAL010003974">
    <property type="protein sequence ID" value="CAB1448332.1"/>
    <property type="molecule type" value="Genomic_DNA"/>
</dbReference>
<dbReference type="GO" id="GO:0005102">
    <property type="term" value="F:signaling receptor binding"/>
    <property type="evidence" value="ECO:0007669"/>
    <property type="project" value="TreeGrafter"/>
</dbReference>
<keyword evidence="7" id="KW-1185">Reference proteome</keyword>
<dbReference type="Pfam" id="PF00595">
    <property type="entry name" value="PDZ"/>
    <property type="match status" value="3"/>
</dbReference>
<evidence type="ECO:0000313" key="6">
    <source>
        <dbReference type="EMBL" id="CAB1448332.1"/>
    </source>
</evidence>
<keyword evidence="2" id="KW-1003">Cell membrane</keyword>
<proteinExistence type="predicted"/>
<feature type="domain" description="PDZ" evidence="5">
    <location>
        <begin position="331"/>
        <end position="410"/>
    </location>
</feature>
<feature type="region of interest" description="Disordered" evidence="4">
    <location>
        <begin position="434"/>
        <end position="473"/>
    </location>
</feature>
<gene>
    <name evidence="6" type="ORF">PLEPLA_LOCUS35989</name>
</gene>
<dbReference type="CDD" id="cd06768">
    <property type="entry name" value="PDZ_NHERF-like"/>
    <property type="match status" value="3"/>
</dbReference>
<name>A0A9N7VF48_PLEPL</name>
<dbReference type="Pfam" id="PF17820">
    <property type="entry name" value="PDZ_6"/>
    <property type="match status" value="1"/>
</dbReference>
<evidence type="ECO:0000256" key="3">
    <source>
        <dbReference type="ARBA" id="ARBA00022737"/>
    </source>
</evidence>
<feature type="domain" description="PDZ" evidence="5">
    <location>
        <begin position="8"/>
        <end position="89"/>
    </location>
</feature>
<dbReference type="PANTHER" id="PTHR14191:SF27">
    <property type="entry name" value="MICROTUBULE ASSOCIATED SERINE_THREONINE KINASE FAMILY MEMBER 4"/>
    <property type="match status" value="1"/>
</dbReference>
<evidence type="ECO:0000256" key="4">
    <source>
        <dbReference type="SAM" id="MobiDB-lite"/>
    </source>
</evidence>
<dbReference type="PANTHER" id="PTHR14191">
    <property type="entry name" value="PDZ DOMAIN CONTAINING PROTEIN"/>
    <property type="match status" value="1"/>
</dbReference>
<keyword evidence="2" id="KW-0472">Membrane</keyword>
<dbReference type="GO" id="GO:0043495">
    <property type="term" value="F:protein-membrane adaptor activity"/>
    <property type="evidence" value="ECO:0007669"/>
    <property type="project" value="TreeGrafter"/>
</dbReference>
<feature type="compositionally biased region" description="Low complexity" evidence="4">
    <location>
        <begin position="458"/>
        <end position="467"/>
    </location>
</feature>
<dbReference type="InterPro" id="IPR051067">
    <property type="entry name" value="NHER"/>
</dbReference>
<dbReference type="GO" id="GO:0072659">
    <property type="term" value="P:protein localization to plasma membrane"/>
    <property type="evidence" value="ECO:0007669"/>
    <property type="project" value="TreeGrafter"/>
</dbReference>